<organism evidence="1 2">
    <name type="scientific">Limnothrix redekei LRLZ20PSL1</name>
    <dbReference type="NCBI Taxonomy" id="3112953"/>
    <lineage>
        <taxon>Bacteria</taxon>
        <taxon>Bacillati</taxon>
        <taxon>Cyanobacteriota</taxon>
        <taxon>Cyanophyceae</taxon>
        <taxon>Pseudanabaenales</taxon>
        <taxon>Pseudanabaenaceae</taxon>
        <taxon>Limnothrix</taxon>
    </lineage>
</organism>
<evidence type="ECO:0000313" key="2">
    <source>
        <dbReference type="Proteomes" id="UP001604335"/>
    </source>
</evidence>
<accession>A0ABW7C6C5</accession>
<gene>
    <name evidence="1" type="ORF">VPK24_03825</name>
</gene>
<keyword evidence="2" id="KW-1185">Reference proteome</keyword>
<protein>
    <submittedName>
        <fullName evidence="1">Uncharacterized protein</fullName>
    </submittedName>
</protein>
<dbReference type="EMBL" id="JAZAQF010000021">
    <property type="protein sequence ID" value="MFG3816754.1"/>
    <property type="molecule type" value="Genomic_DNA"/>
</dbReference>
<name>A0ABW7C6C5_9CYAN</name>
<proteinExistence type="predicted"/>
<comment type="caution">
    <text evidence="1">The sequence shown here is derived from an EMBL/GenBank/DDBJ whole genome shotgun (WGS) entry which is preliminary data.</text>
</comment>
<evidence type="ECO:0000313" key="1">
    <source>
        <dbReference type="EMBL" id="MFG3816754.1"/>
    </source>
</evidence>
<reference evidence="2" key="1">
    <citation type="journal article" date="2024" name="Algal Res.">
        <title>Biochemical, toxicological and genomic investigation of a high-biomass producing Limnothrix strain isolated from Italian shallow drinking water reservoir.</title>
        <authorList>
            <person name="Simonazzi M."/>
            <person name="Shishido T.K."/>
            <person name="Delbaje E."/>
            <person name="Wahlsten M."/>
            <person name="Fewer D.P."/>
            <person name="Sivonen K."/>
            <person name="Pezzolesi L."/>
            <person name="Pistocchi R."/>
        </authorList>
    </citation>
    <scope>NUCLEOTIDE SEQUENCE [LARGE SCALE GENOMIC DNA]</scope>
    <source>
        <strain evidence="2">LRLZ20PSL1</strain>
    </source>
</reference>
<sequence>MALGCGFDRPVYGQKAGTRKRLGLYEWGGAGWRCVKRSTRNQPHSF</sequence>
<dbReference type="Proteomes" id="UP001604335">
    <property type="component" value="Unassembled WGS sequence"/>
</dbReference>
<dbReference type="RefSeq" id="WP_393010830.1">
    <property type="nucleotide sequence ID" value="NZ_JAZAQF010000021.1"/>
</dbReference>